<gene>
    <name evidence="7" type="ORF">J437_LFUL002155</name>
</gene>
<dbReference type="GO" id="GO:0006508">
    <property type="term" value="P:proteolysis"/>
    <property type="evidence" value="ECO:0007669"/>
    <property type="project" value="InterPro"/>
</dbReference>
<comment type="caution">
    <text evidence="7">The sequence shown here is derived from an EMBL/GenBank/DDBJ whole genome shotgun (WGS) entry which is preliminary data.</text>
</comment>
<evidence type="ECO:0000256" key="2">
    <source>
        <dbReference type="ARBA" id="ARBA00023180"/>
    </source>
</evidence>
<dbReference type="InterPro" id="IPR002469">
    <property type="entry name" value="Peptidase_S9B_N"/>
</dbReference>
<evidence type="ECO:0000256" key="1">
    <source>
        <dbReference type="ARBA" id="ARBA00010036"/>
    </source>
</evidence>
<comment type="similarity">
    <text evidence="1">Belongs to the peptidase S9B family. DPPIV subfamily.</text>
</comment>
<reference evidence="7" key="2">
    <citation type="submission" date="2017-10" db="EMBL/GenBank/DDBJ databases">
        <title>Ladona fulva Genome sequencing and assembly.</title>
        <authorList>
            <person name="Murali S."/>
            <person name="Richards S."/>
            <person name="Bandaranaike D."/>
            <person name="Bellair M."/>
            <person name="Blankenburg K."/>
            <person name="Chao H."/>
            <person name="Dinh H."/>
            <person name="Doddapaneni H."/>
            <person name="Dugan-Rocha S."/>
            <person name="Elkadiri S."/>
            <person name="Gnanaolivu R."/>
            <person name="Hernandez B."/>
            <person name="Skinner E."/>
            <person name="Javaid M."/>
            <person name="Lee S."/>
            <person name="Li M."/>
            <person name="Ming W."/>
            <person name="Munidasa M."/>
            <person name="Muniz J."/>
            <person name="Nguyen L."/>
            <person name="Hughes D."/>
            <person name="Osuji N."/>
            <person name="Pu L.-L."/>
            <person name="Puazo M."/>
            <person name="Qu C."/>
            <person name="Quiroz J."/>
            <person name="Raj R."/>
            <person name="Weissenberger G."/>
            <person name="Xin Y."/>
            <person name="Zou X."/>
            <person name="Han Y."/>
            <person name="Worley K."/>
            <person name="Muzny D."/>
            <person name="Gibbs R."/>
        </authorList>
    </citation>
    <scope>NUCLEOTIDE SEQUENCE</scope>
    <source>
        <strain evidence="7">Sampled in the wild</strain>
    </source>
</reference>
<dbReference type="PANTHER" id="PTHR11731">
    <property type="entry name" value="PROTEASE FAMILY S9B,C DIPEPTIDYL-PEPTIDASE IV-RELATED"/>
    <property type="match status" value="1"/>
</dbReference>
<proteinExistence type="inferred from homology"/>
<feature type="domain" description="Dipeptidylpeptidase IV N-terminal" evidence="6">
    <location>
        <begin position="132"/>
        <end position="300"/>
    </location>
</feature>
<dbReference type="Gene3D" id="3.40.50.1820">
    <property type="entry name" value="alpha/beta hydrolase"/>
    <property type="match status" value="1"/>
</dbReference>
<dbReference type="EMBL" id="KZ308200">
    <property type="protein sequence ID" value="KAG8224551.1"/>
    <property type="molecule type" value="Genomic_DNA"/>
</dbReference>
<feature type="domain" description="Dipeptidylpeptidase IV N-terminal" evidence="6">
    <location>
        <begin position="75"/>
        <end position="123"/>
    </location>
</feature>
<organism evidence="7 8">
    <name type="scientific">Ladona fulva</name>
    <name type="common">Scarce chaser dragonfly</name>
    <name type="synonym">Libellula fulva</name>
    <dbReference type="NCBI Taxonomy" id="123851"/>
    <lineage>
        <taxon>Eukaryota</taxon>
        <taxon>Metazoa</taxon>
        <taxon>Ecdysozoa</taxon>
        <taxon>Arthropoda</taxon>
        <taxon>Hexapoda</taxon>
        <taxon>Insecta</taxon>
        <taxon>Pterygota</taxon>
        <taxon>Palaeoptera</taxon>
        <taxon>Odonata</taxon>
        <taxon>Epiprocta</taxon>
        <taxon>Anisoptera</taxon>
        <taxon>Libelluloidea</taxon>
        <taxon>Libellulidae</taxon>
        <taxon>Ladona</taxon>
    </lineage>
</organism>
<dbReference type="Pfam" id="PF00930">
    <property type="entry name" value="DPPIV_N"/>
    <property type="match status" value="2"/>
</dbReference>
<keyword evidence="8" id="KW-1185">Reference proteome</keyword>
<evidence type="ECO:0000259" key="6">
    <source>
        <dbReference type="Pfam" id="PF00930"/>
    </source>
</evidence>
<feature type="region of interest" description="Disordered" evidence="4">
    <location>
        <begin position="47"/>
        <end position="69"/>
    </location>
</feature>
<feature type="domain" description="Peptidase S9 prolyl oligopeptidase catalytic" evidence="5">
    <location>
        <begin position="400"/>
        <end position="573"/>
    </location>
</feature>
<dbReference type="SUPFAM" id="SSF53474">
    <property type="entry name" value="alpha/beta-Hydrolases"/>
    <property type="match status" value="1"/>
</dbReference>
<evidence type="ECO:0000256" key="3">
    <source>
        <dbReference type="ARBA" id="ARBA00072929"/>
    </source>
</evidence>
<dbReference type="PANTHER" id="PTHR11731:SF135">
    <property type="entry name" value="INACTIVE DIPEPTIDYL PEPTIDASE 10-LIKE PROTEIN"/>
    <property type="match status" value="1"/>
</dbReference>
<keyword evidence="2" id="KW-0325">Glycoprotein</keyword>
<dbReference type="SUPFAM" id="SSF82171">
    <property type="entry name" value="DPP6 N-terminal domain-like"/>
    <property type="match status" value="1"/>
</dbReference>
<name>A0A8K0JXM8_LADFU</name>
<dbReference type="GO" id="GO:0005886">
    <property type="term" value="C:plasma membrane"/>
    <property type="evidence" value="ECO:0007669"/>
    <property type="project" value="TreeGrafter"/>
</dbReference>
<dbReference type="FunFam" id="3.40.50.1820:FF:000003">
    <property type="entry name" value="Dipeptidyl peptidase 4"/>
    <property type="match status" value="1"/>
</dbReference>
<dbReference type="GO" id="GO:0008236">
    <property type="term" value="F:serine-type peptidase activity"/>
    <property type="evidence" value="ECO:0007669"/>
    <property type="project" value="InterPro"/>
</dbReference>
<dbReference type="InterPro" id="IPR050278">
    <property type="entry name" value="Serine_Prot_S9B/DPPIV"/>
</dbReference>
<evidence type="ECO:0000259" key="5">
    <source>
        <dbReference type="Pfam" id="PF00326"/>
    </source>
</evidence>
<dbReference type="InterPro" id="IPR001375">
    <property type="entry name" value="Peptidase_S9_cat"/>
</dbReference>
<evidence type="ECO:0000313" key="7">
    <source>
        <dbReference type="EMBL" id="KAG8224551.1"/>
    </source>
</evidence>
<dbReference type="InterPro" id="IPR029058">
    <property type="entry name" value="AB_hydrolase_fold"/>
</dbReference>
<dbReference type="AlphaFoldDB" id="A0A8K0JXM8"/>
<feature type="non-terminal residue" evidence="7">
    <location>
        <position position="575"/>
    </location>
</feature>
<dbReference type="Pfam" id="PF00326">
    <property type="entry name" value="Peptidase_S9"/>
    <property type="match status" value="1"/>
</dbReference>
<accession>A0A8K0JXM8</accession>
<dbReference type="Proteomes" id="UP000792457">
    <property type="component" value="Unassembled WGS sequence"/>
</dbReference>
<sequence length="575" mass="64049">MCVIPGGDPRKGRIKVVGTETSLYMIVFSVFHRNKYPVSPFGESGAGLREESQLGRGTPSGYSSGPLEEEEEDLPLLQMAVWAPRGNALCFVYRNDLYFRPFARRPKAYRLTNTGVPGVIFNAAYTQRARGNAGWVDAIEAPIFYPNEMGTEEEPPPFVARLPVRDGDAGTFRHVVLVESNVNGVVGGRKTTPLTHGIFEVVKILAWDAERHWIYYIAAPERRPGQRHLYRVGDLNGTSPRVNECLTCGPNDARRVTNWTEESGHHTVSQGPPPPCLFTNAIFSPRARYLVHECLGPDPPVVTLVDAGAIVATSSDAHVSLSSTDTLGGSSTPPTNAYEARVAILDTNDKLREHLSAMALPQVKTFQVEVENGYHAQVRLHLPPGLREYEEMTFPLVLQWGVDWGTYLASCRNFIYAQVDGRGSGFQGDRMLHEISRRLGSIEIVDQIAVITYLRDNLKFVDKEHVAVWGWSYGGFAAAMILAQDKSVFRCGISVAPVTSWAHYDSAYTERYMGLPNVTDNYRGYEEADMTKRAGNLRDKMFLLIHGTADDNVHYQQSMMLIKALTEEGVLFRHH</sequence>
<dbReference type="OrthoDB" id="16520at2759"/>
<evidence type="ECO:0000256" key="4">
    <source>
        <dbReference type="SAM" id="MobiDB-lite"/>
    </source>
</evidence>
<protein>
    <recommendedName>
        <fullName evidence="3">Venom dipeptidyl peptidase 4</fullName>
    </recommendedName>
</protein>
<reference evidence="7" key="1">
    <citation type="submission" date="2013-04" db="EMBL/GenBank/DDBJ databases">
        <authorList>
            <person name="Qu J."/>
            <person name="Murali S.C."/>
            <person name="Bandaranaike D."/>
            <person name="Bellair M."/>
            <person name="Blankenburg K."/>
            <person name="Chao H."/>
            <person name="Dinh H."/>
            <person name="Doddapaneni H."/>
            <person name="Downs B."/>
            <person name="Dugan-Rocha S."/>
            <person name="Elkadiri S."/>
            <person name="Gnanaolivu R.D."/>
            <person name="Hernandez B."/>
            <person name="Javaid M."/>
            <person name="Jayaseelan J.C."/>
            <person name="Lee S."/>
            <person name="Li M."/>
            <person name="Ming W."/>
            <person name="Munidasa M."/>
            <person name="Muniz J."/>
            <person name="Nguyen L."/>
            <person name="Ongeri F."/>
            <person name="Osuji N."/>
            <person name="Pu L.-L."/>
            <person name="Puazo M."/>
            <person name="Qu C."/>
            <person name="Quiroz J."/>
            <person name="Raj R."/>
            <person name="Weissenberger G."/>
            <person name="Xin Y."/>
            <person name="Zou X."/>
            <person name="Han Y."/>
            <person name="Richards S."/>
            <person name="Worley K."/>
            <person name="Muzny D."/>
            <person name="Gibbs R."/>
        </authorList>
    </citation>
    <scope>NUCLEOTIDE SEQUENCE</scope>
    <source>
        <strain evidence="7">Sampled in the wild</strain>
    </source>
</reference>
<dbReference type="Gene3D" id="2.140.10.30">
    <property type="entry name" value="Dipeptidylpeptidase IV, N-terminal domain"/>
    <property type="match status" value="2"/>
</dbReference>
<evidence type="ECO:0000313" key="8">
    <source>
        <dbReference type="Proteomes" id="UP000792457"/>
    </source>
</evidence>